<evidence type="ECO:0000313" key="1">
    <source>
        <dbReference type="EMBL" id="GLI38156.1"/>
    </source>
</evidence>
<gene>
    <name evidence="1" type="ORF">GHYDROH2_16570</name>
</gene>
<protein>
    <submittedName>
        <fullName evidence="1">Uncharacterized protein</fullName>
    </submittedName>
</protein>
<dbReference type="EMBL" id="BSDS01000001">
    <property type="protein sequence ID" value="GLI38156.1"/>
    <property type="molecule type" value="Genomic_DNA"/>
</dbReference>
<comment type="caution">
    <text evidence="1">The sequence shown here is derived from an EMBL/GenBank/DDBJ whole genome shotgun (WGS) entry which is preliminary data.</text>
</comment>
<sequence length="59" mass="6122">MPLLLRNFRIAGLAGKKGSASNLGATARFGVESAYSFTLRHTSATVPMIRVSGAGVKGE</sequence>
<evidence type="ECO:0000313" key="2">
    <source>
        <dbReference type="Proteomes" id="UP001144352"/>
    </source>
</evidence>
<proteinExistence type="predicted"/>
<name>A0A9W6G0C3_9BACT</name>
<accession>A0A9W6G0C3</accession>
<dbReference type="Proteomes" id="UP001144352">
    <property type="component" value="Unassembled WGS sequence"/>
</dbReference>
<dbReference type="AlphaFoldDB" id="A0A9W6G0C3"/>
<reference evidence="1" key="1">
    <citation type="submission" date="2022-12" db="EMBL/GenBank/DDBJ databases">
        <title>Reference genome sequencing for broad-spectrum identification of bacterial and archaeal isolates by mass spectrometry.</title>
        <authorList>
            <person name="Sekiguchi Y."/>
            <person name="Tourlousse D.M."/>
        </authorList>
    </citation>
    <scope>NUCLEOTIDE SEQUENCE</scope>
    <source>
        <strain evidence="1">H2</strain>
    </source>
</reference>
<organism evidence="1 2">
    <name type="scientific">Geobacter hydrogenophilus</name>
    <dbReference type="NCBI Taxonomy" id="40983"/>
    <lineage>
        <taxon>Bacteria</taxon>
        <taxon>Pseudomonadati</taxon>
        <taxon>Thermodesulfobacteriota</taxon>
        <taxon>Desulfuromonadia</taxon>
        <taxon>Geobacterales</taxon>
        <taxon>Geobacteraceae</taxon>
        <taxon>Geobacter</taxon>
    </lineage>
</organism>
<keyword evidence="2" id="KW-1185">Reference proteome</keyword>